<evidence type="ECO:0000256" key="8">
    <source>
        <dbReference type="ARBA" id="ARBA00022842"/>
    </source>
</evidence>
<evidence type="ECO:0000256" key="3">
    <source>
        <dbReference type="ARBA" id="ARBA00004322"/>
    </source>
</evidence>
<evidence type="ECO:0000256" key="1">
    <source>
        <dbReference type="ARBA" id="ARBA00001936"/>
    </source>
</evidence>
<dbReference type="GO" id="GO:0006302">
    <property type="term" value="P:double-strand break repair"/>
    <property type="evidence" value="ECO:0007669"/>
    <property type="project" value="TreeGrafter"/>
</dbReference>
<comment type="cofactor">
    <cofactor evidence="1">
        <name>Mn(2+)</name>
        <dbReference type="ChEBI" id="CHEBI:29035"/>
    </cofactor>
</comment>
<dbReference type="GO" id="GO:0046872">
    <property type="term" value="F:metal ion binding"/>
    <property type="evidence" value="ECO:0007669"/>
    <property type="project" value="UniProtKB-KW"/>
</dbReference>
<keyword evidence="14" id="KW-1185">Reference proteome</keyword>
<keyword evidence="5" id="KW-0479">Metal-binding</keyword>
<dbReference type="CDD" id="cd09080">
    <property type="entry name" value="TDP2"/>
    <property type="match status" value="1"/>
</dbReference>
<proteinExistence type="predicted"/>
<feature type="compositionally biased region" description="Basic and acidic residues" evidence="11">
    <location>
        <begin position="1"/>
        <end position="10"/>
    </location>
</feature>
<dbReference type="Pfam" id="PF03372">
    <property type="entry name" value="Exo_endo_phos"/>
    <property type="match status" value="1"/>
</dbReference>
<name>A0A8S1J5Q5_9CHLO</name>
<feature type="region of interest" description="Disordered" evidence="11">
    <location>
        <begin position="1"/>
        <end position="104"/>
    </location>
</feature>
<keyword evidence="8" id="KW-0460">Magnesium</keyword>
<dbReference type="InterPro" id="IPR051547">
    <property type="entry name" value="TDP2-like"/>
</dbReference>
<evidence type="ECO:0000256" key="5">
    <source>
        <dbReference type="ARBA" id="ARBA00022723"/>
    </source>
</evidence>
<evidence type="ECO:0000259" key="12">
    <source>
        <dbReference type="Pfam" id="PF03372"/>
    </source>
</evidence>
<evidence type="ECO:0000313" key="14">
    <source>
        <dbReference type="Proteomes" id="UP000708148"/>
    </source>
</evidence>
<dbReference type="GO" id="GO:0005737">
    <property type="term" value="C:cytoplasm"/>
    <property type="evidence" value="ECO:0007669"/>
    <property type="project" value="TreeGrafter"/>
</dbReference>
<dbReference type="GO" id="GO:0004518">
    <property type="term" value="F:nuclease activity"/>
    <property type="evidence" value="ECO:0007669"/>
    <property type="project" value="UniProtKB-KW"/>
</dbReference>
<evidence type="ECO:0000256" key="9">
    <source>
        <dbReference type="ARBA" id="ARBA00023204"/>
    </source>
</evidence>
<evidence type="ECO:0000256" key="7">
    <source>
        <dbReference type="ARBA" id="ARBA00022801"/>
    </source>
</evidence>
<evidence type="ECO:0000256" key="11">
    <source>
        <dbReference type="SAM" id="MobiDB-lite"/>
    </source>
</evidence>
<dbReference type="SUPFAM" id="SSF56219">
    <property type="entry name" value="DNase I-like"/>
    <property type="match status" value="1"/>
</dbReference>
<dbReference type="AlphaFoldDB" id="A0A8S1J5Q5"/>
<dbReference type="PANTHER" id="PTHR15822">
    <property type="entry name" value="TRAF AND TNF RECEPTOR-ASSOCIATED PROTEIN"/>
    <property type="match status" value="1"/>
</dbReference>
<comment type="cofactor">
    <cofactor evidence="2">
        <name>Mg(2+)</name>
        <dbReference type="ChEBI" id="CHEBI:18420"/>
    </cofactor>
</comment>
<dbReference type="OrthoDB" id="9975959at2759"/>
<dbReference type="GO" id="GO:0070260">
    <property type="term" value="F:5'-tyrosyl-DNA phosphodiesterase activity"/>
    <property type="evidence" value="ECO:0007669"/>
    <property type="project" value="TreeGrafter"/>
</dbReference>
<keyword evidence="9" id="KW-0234">DNA repair</keyword>
<reference evidence="13" key="1">
    <citation type="submission" date="2020-12" db="EMBL/GenBank/DDBJ databases">
        <authorList>
            <person name="Iha C."/>
        </authorList>
    </citation>
    <scope>NUCLEOTIDE SEQUENCE</scope>
</reference>
<evidence type="ECO:0000256" key="4">
    <source>
        <dbReference type="ARBA" id="ARBA00022722"/>
    </source>
</evidence>
<dbReference type="Proteomes" id="UP000708148">
    <property type="component" value="Unassembled WGS sequence"/>
</dbReference>
<dbReference type="InterPro" id="IPR036691">
    <property type="entry name" value="Endo/exonu/phosph_ase_sf"/>
</dbReference>
<organism evidence="13 14">
    <name type="scientific">Ostreobium quekettii</name>
    <dbReference type="NCBI Taxonomy" id="121088"/>
    <lineage>
        <taxon>Eukaryota</taxon>
        <taxon>Viridiplantae</taxon>
        <taxon>Chlorophyta</taxon>
        <taxon>core chlorophytes</taxon>
        <taxon>Ulvophyceae</taxon>
        <taxon>TCBD clade</taxon>
        <taxon>Bryopsidales</taxon>
        <taxon>Ostreobineae</taxon>
        <taxon>Ostreobiaceae</taxon>
        <taxon>Ostreobium</taxon>
    </lineage>
</organism>
<evidence type="ECO:0000256" key="2">
    <source>
        <dbReference type="ARBA" id="ARBA00001946"/>
    </source>
</evidence>
<keyword evidence="10" id="KW-0539">Nucleus</keyword>
<comment type="subcellular location">
    <subcellularLocation>
        <location evidence="3">Nucleus</location>
        <location evidence="3">PML body</location>
    </subcellularLocation>
</comment>
<dbReference type="InterPro" id="IPR005135">
    <property type="entry name" value="Endo/exonuclease/phosphatase"/>
</dbReference>
<accession>A0A8S1J5Q5</accession>
<protein>
    <recommendedName>
        <fullName evidence="12">Endonuclease/exonuclease/phosphatase domain-containing protein</fullName>
    </recommendedName>
</protein>
<keyword evidence="4" id="KW-0540">Nuclease</keyword>
<dbReference type="Gene3D" id="3.60.10.10">
    <property type="entry name" value="Endonuclease/exonuclease/phosphatase"/>
    <property type="match status" value="1"/>
</dbReference>
<feature type="domain" description="Endonuclease/exonuclease/phosphatase" evidence="12">
    <location>
        <begin position="164"/>
        <end position="371"/>
    </location>
</feature>
<evidence type="ECO:0000256" key="10">
    <source>
        <dbReference type="ARBA" id="ARBA00023242"/>
    </source>
</evidence>
<dbReference type="PANTHER" id="PTHR15822:SF4">
    <property type="entry name" value="TYROSYL-DNA PHOSPHODIESTERASE 2"/>
    <property type="match status" value="1"/>
</dbReference>
<keyword evidence="7" id="KW-0378">Hydrolase</keyword>
<sequence>MDRASGRDTPEGPQTSRESRKRSFADTGGSDDTPPPREYAQRHLEEDEVASRPPKAPKGPFRSRASPMRPESGAESGAEGDGDGDGDVSGGGRHDADKSSKGKMMGLAARVNARIPKLWPLGAKRLSDNVARQGAGTRSVAHEGAVVPQCRLGEDQGSYCEGERMHGVGNIIQEHGFPHFICLQEVTWQILRILREAAWWPRYVSSEPLQQRYFTLMLCRKDVLDGPLFFNHEEFPSSIMGRGLLSTDVTIQSCPLAVATSHLESPCNGHTYHNERVSQMQRALETLDALPSANVLYAGDMNWQRADEPDGPQLPNGWVDAWMTLRPGEEGLTYDPSKNTMAPAPSRYKARLDRVFCKLRDWRLESIQLVGQEPISNRSSTRKFGKRSKVRRAGKRQELMLAMCIAERSESPVYYLMIL</sequence>
<evidence type="ECO:0000313" key="13">
    <source>
        <dbReference type="EMBL" id="CAD7701352.1"/>
    </source>
</evidence>
<gene>
    <name evidence="13" type="ORF">OSTQU699_LOCUS6711</name>
</gene>
<comment type="caution">
    <text evidence="13">The sequence shown here is derived from an EMBL/GenBank/DDBJ whole genome shotgun (WGS) entry which is preliminary data.</text>
</comment>
<dbReference type="GO" id="GO:0003697">
    <property type="term" value="F:single-stranded DNA binding"/>
    <property type="evidence" value="ECO:0007669"/>
    <property type="project" value="TreeGrafter"/>
</dbReference>
<evidence type="ECO:0000256" key="6">
    <source>
        <dbReference type="ARBA" id="ARBA00022763"/>
    </source>
</evidence>
<keyword evidence="6" id="KW-0227">DNA damage</keyword>
<dbReference type="EMBL" id="CAJHUC010001508">
    <property type="protein sequence ID" value="CAD7701352.1"/>
    <property type="molecule type" value="Genomic_DNA"/>
</dbReference>